<sequence>MSESPRQRQPLHKKIYANQGICGGVNQVEIRVTKRTFDLAKWQTKLFSLYNLAKITKSVETSKRAMGRRSRRQKSDFTRQNQSKRNIASLPENIEGPTNNLNSNYNNNINGSRNDCLPWWDH</sequence>
<evidence type="ECO:0000313" key="3">
    <source>
        <dbReference type="Proteomes" id="UP000266861"/>
    </source>
</evidence>
<feature type="region of interest" description="Disordered" evidence="1">
    <location>
        <begin position="60"/>
        <end position="107"/>
    </location>
</feature>
<evidence type="ECO:0000313" key="2">
    <source>
        <dbReference type="EMBL" id="RHZ81718.1"/>
    </source>
</evidence>
<gene>
    <name evidence="2" type="ORF">Glove_117g394</name>
</gene>
<protein>
    <submittedName>
        <fullName evidence="2">Uncharacterized protein</fullName>
    </submittedName>
</protein>
<accession>A0A397J4T6</accession>
<organism evidence="2 3">
    <name type="scientific">Diversispora epigaea</name>
    <dbReference type="NCBI Taxonomy" id="1348612"/>
    <lineage>
        <taxon>Eukaryota</taxon>
        <taxon>Fungi</taxon>
        <taxon>Fungi incertae sedis</taxon>
        <taxon>Mucoromycota</taxon>
        <taxon>Glomeromycotina</taxon>
        <taxon>Glomeromycetes</taxon>
        <taxon>Diversisporales</taxon>
        <taxon>Diversisporaceae</taxon>
        <taxon>Diversispora</taxon>
    </lineage>
</organism>
<reference evidence="2 3" key="1">
    <citation type="submission" date="2018-08" db="EMBL/GenBank/DDBJ databases">
        <title>Genome and evolution of the arbuscular mycorrhizal fungus Diversispora epigaea (formerly Glomus versiforme) and its bacterial endosymbionts.</title>
        <authorList>
            <person name="Sun X."/>
            <person name="Fei Z."/>
            <person name="Harrison M."/>
        </authorList>
    </citation>
    <scope>NUCLEOTIDE SEQUENCE [LARGE SCALE GENOMIC DNA]</scope>
    <source>
        <strain evidence="2 3">IT104</strain>
    </source>
</reference>
<dbReference type="Proteomes" id="UP000266861">
    <property type="component" value="Unassembled WGS sequence"/>
</dbReference>
<dbReference type="EMBL" id="PQFF01000109">
    <property type="protein sequence ID" value="RHZ81718.1"/>
    <property type="molecule type" value="Genomic_DNA"/>
</dbReference>
<comment type="caution">
    <text evidence="2">The sequence shown here is derived from an EMBL/GenBank/DDBJ whole genome shotgun (WGS) entry which is preliminary data.</text>
</comment>
<keyword evidence="3" id="KW-1185">Reference proteome</keyword>
<dbReference type="AlphaFoldDB" id="A0A397J4T6"/>
<evidence type="ECO:0000256" key="1">
    <source>
        <dbReference type="SAM" id="MobiDB-lite"/>
    </source>
</evidence>
<name>A0A397J4T6_9GLOM</name>
<proteinExistence type="predicted"/>